<gene>
    <name evidence="2" type="ORF">EZE20_19665</name>
</gene>
<name>A0A4R4K478_9BACT</name>
<dbReference type="OrthoDB" id="9794157at2"/>
<dbReference type="AlphaFoldDB" id="A0A4R4K478"/>
<protein>
    <submittedName>
        <fullName evidence="2">Lactate utilization protein B/C</fullName>
    </submittedName>
</protein>
<sequence>MESRTKILEAIAQNQPQLTPLPNLTDLAFIDFDPLEKFRTILTSIGGQVIEVKNLGEIEQYIQAEFPDPMRVISTLPALSPVAETDWLEQDPHVLENVDLCILEADFGVAENGSVWLTEAHMGQRVAPFITQCLGIVLQADRLVPTMHHAYERIGAADYPFGMFLAGPSKTADIEQSLVLGAHGSRSLLLFLVEA</sequence>
<evidence type="ECO:0000313" key="3">
    <source>
        <dbReference type="Proteomes" id="UP000295706"/>
    </source>
</evidence>
<dbReference type="Proteomes" id="UP000295706">
    <property type="component" value="Unassembled WGS sequence"/>
</dbReference>
<dbReference type="SUPFAM" id="SSF100950">
    <property type="entry name" value="NagB/RpiA/CoA transferase-like"/>
    <property type="match status" value="1"/>
</dbReference>
<dbReference type="InterPro" id="IPR037171">
    <property type="entry name" value="NagB/RpiA_transferase-like"/>
</dbReference>
<keyword evidence="3" id="KW-1185">Reference proteome</keyword>
<accession>A0A4R4K478</accession>
<organism evidence="2 3">
    <name type="scientific">Arundinibacter roseus</name>
    <dbReference type="NCBI Taxonomy" id="2070510"/>
    <lineage>
        <taxon>Bacteria</taxon>
        <taxon>Pseudomonadati</taxon>
        <taxon>Bacteroidota</taxon>
        <taxon>Cytophagia</taxon>
        <taxon>Cytophagales</taxon>
        <taxon>Spirosomataceae</taxon>
        <taxon>Arundinibacter</taxon>
    </lineage>
</organism>
<reference evidence="2 3" key="1">
    <citation type="submission" date="2019-02" db="EMBL/GenBank/DDBJ databases">
        <title>Arundinibacter roseus gen. nov., sp. nov., a new member of the family Cytophagaceae.</title>
        <authorList>
            <person name="Szuroczki S."/>
            <person name="Khayer B."/>
            <person name="Sproer C."/>
            <person name="Toumi M."/>
            <person name="Szabo A."/>
            <person name="Felfoldi T."/>
            <person name="Schumann P."/>
            <person name="Toth E."/>
        </authorList>
    </citation>
    <scope>NUCLEOTIDE SEQUENCE [LARGE SCALE GENOMIC DNA]</scope>
    <source>
        <strain evidence="2 3">DMA-k-7a</strain>
    </source>
</reference>
<proteinExistence type="predicted"/>
<dbReference type="InterPro" id="IPR003741">
    <property type="entry name" value="LUD_dom"/>
</dbReference>
<dbReference type="InterPro" id="IPR024185">
    <property type="entry name" value="FTHF_cligase-like_sf"/>
</dbReference>
<comment type="caution">
    <text evidence="2">The sequence shown here is derived from an EMBL/GenBank/DDBJ whole genome shotgun (WGS) entry which is preliminary data.</text>
</comment>
<evidence type="ECO:0000313" key="2">
    <source>
        <dbReference type="EMBL" id="TDB61422.1"/>
    </source>
</evidence>
<dbReference type="EMBL" id="SMJU01000014">
    <property type="protein sequence ID" value="TDB61422.1"/>
    <property type="molecule type" value="Genomic_DNA"/>
</dbReference>
<dbReference type="Pfam" id="PF02589">
    <property type="entry name" value="LUD_dom"/>
    <property type="match status" value="1"/>
</dbReference>
<dbReference type="PANTHER" id="PTHR43682">
    <property type="entry name" value="LACTATE UTILIZATION PROTEIN C"/>
    <property type="match status" value="1"/>
</dbReference>
<feature type="domain" description="LUD" evidence="1">
    <location>
        <begin position="95"/>
        <end position="193"/>
    </location>
</feature>
<dbReference type="Gene3D" id="3.40.50.10420">
    <property type="entry name" value="NagB/RpiA/CoA transferase-like"/>
    <property type="match status" value="1"/>
</dbReference>
<dbReference type="PANTHER" id="PTHR43682:SF1">
    <property type="entry name" value="LACTATE UTILIZATION PROTEIN C"/>
    <property type="match status" value="1"/>
</dbReference>
<evidence type="ECO:0000259" key="1">
    <source>
        <dbReference type="Pfam" id="PF02589"/>
    </source>
</evidence>